<sequence>MSIAETDGMHMTPVIPQMAFCLRAKRVVYHNQAQLGFLYKDEDTLSEFSICHISRRNPDTLRRHSREKALLKEFQYLIYERHDYIHLLYHARL</sequence>
<organism evidence="1">
    <name type="scientific">bioreactor metagenome</name>
    <dbReference type="NCBI Taxonomy" id="1076179"/>
    <lineage>
        <taxon>unclassified sequences</taxon>
        <taxon>metagenomes</taxon>
        <taxon>ecological metagenomes</taxon>
    </lineage>
</organism>
<evidence type="ECO:0000313" key="1">
    <source>
        <dbReference type="EMBL" id="MPN62426.1"/>
    </source>
</evidence>
<accession>A0A645JG43</accession>
<proteinExistence type="predicted"/>
<protein>
    <submittedName>
        <fullName evidence="1">Uncharacterized protein</fullName>
    </submittedName>
</protein>
<dbReference type="EMBL" id="VSSQ01140409">
    <property type="protein sequence ID" value="MPN62426.1"/>
    <property type="molecule type" value="Genomic_DNA"/>
</dbReference>
<name>A0A645JG43_9ZZZZ</name>
<reference evidence="1" key="1">
    <citation type="submission" date="2019-08" db="EMBL/GenBank/DDBJ databases">
        <authorList>
            <person name="Kucharzyk K."/>
            <person name="Murdoch R.W."/>
            <person name="Higgins S."/>
            <person name="Loffler F."/>
        </authorList>
    </citation>
    <scope>NUCLEOTIDE SEQUENCE</scope>
</reference>
<dbReference type="AlphaFoldDB" id="A0A645JG43"/>
<gene>
    <name evidence="1" type="ORF">SDC9_210174</name>
</gene>
<comment type="caution">
    <text evidence="1">The sequence shown here is derived from an EMBL/GenBank/DDBJ whole genome shotgun (WGS) entry which is preliminary data.</text>
</comment>